<sequence length="81" mass="9561">MPSSPGQERKLVVWSDCCIWQNNKWNIPKLYRYLISSCYFIDIEQMFLIAGDSFLPSQTLVLTDWEYIIANAELSRNFTTF</sequence>
<keyword evidence="2" id="KW-1185">Reference proteome</keyword>
<reference evidence="1 2" key="1">
    <citation type="submission" date="2023-02" db="EMBL/GenBank/DDBJ databases">
        <title>LHISI_Scaffold_Assembly.</title>
        <authorList>
            <person name="Stuart O.P."/>
            <person name="Cleave R."/>
            <person name="Magrath M.J.L."/>
            <person name="Mikheyev A.S."/>
        </authorList>
    </citation>
    <scope>NUCLEOTIDE SEQUENCE [LARGE SCALE GENOMIC DNA]</scope>
    <source>
        <strain evidence="1">Daus_M_001</strain>
        <tissue evidence="1">Leg muscle</tissue>
    </source>
</reference>
<protein>
    <submittedName>
        <fullName evidence="1">Uncharacterized protein</fullName>
    </submittedName>
</protein>
<evidence type="ECO:0000313" key="1">
    <source>
        <dbReference type="EMBL" id="KAJ8884892.1"/>
    </source>
</evidence>
<gene>
    <name evidence="1" type="ORF">PR048_011088</name>
</gene>
<organism evidence="1 2">
    <name type="scientific">Dryococelus australis</name>
    <dbReference type="NCBI Taxonomy" id="614101"/>
    <lineage>
        <taxon>Eukaryota</taxon>
        <taxon>Metazoa</taxon>
        <taxon>Ecdysozoa</taxon>
        <taxon>Arthropoda</taxon>
        <taxon>Hexapoda</taxon>
        <taxon>Insecta</taxon>
        <taxon>Pterygota</taxon>
        <taxon>Neoptera</taxon>
        <taxon>Polyneoptera</taxon>
        <taxon>Phasmatodea</taxon>
        <taxon>Verophasmatodea</taxon>
        <taxon>Anareolatae</taxon>
        <taxon>Phasmatidae</taxon>
        <taxon>Eurycanthinae</taxon>
        <taxon>Dryococelus</taxon>
    </lineage>
</organism>
<comment type="caution">
    <text evidence="1">The sequence shown here is derived from an EMBL/GenBank/DDBJ whole genome shotgun (WGS) entry which is preliminary data.</text>
</comment>
<proteinExistence type="predicted"/>
<accession>A0ABQ9HKM8</accession>
<name>A0ABQ9HKM8_9NEOP</name>
<dbReference type="Proteomes" id="UP001159363">
    <property type="component" value="Chromosome X"/>
</dbReference>
<evidence type="ECO:0000313" key="2">
    <source>
        <dbReference type="Proteomes" id="UP001159363"/>
    </source>
</evidence>
<dbReference type="EMBL" id="JARBHB010000004">
    <property type="protein sequence ID" value="KAJ8884892.1"/>
    <property type="molecule type" value="Genomic_DNA"/>
</dbReference>